<protein>
    <submittedName>
        <fullName evidence="3">AAA domain-containing protein</fullName>
    </submittedName>
</protein>
<dbReference type="SUPFAM" id="SSF52540">
    <property type="entry name" value="P-loop containing nucleoside triphosphate hydrolases"/>
    <property type="match status" value="1"/>
</dbReference>
<keyword evidence="4" id="KW-1185">Reference proteome</keyword>
<keyword evidence="1" id="KW-0597">Phosphoprotein</keyword>
<dbReference type="Pfam" id="PF07726">
    <property type="entry name" value="AAA_3"/>
    <property type="match status" value="1"/>
</dbReference>
<name>A0ABX1K1P9_9CELL</name>
<reference evidence="3 4" key="1">
    <citation type="submission" date="2020-04" db="EMBL/GenBank/DDBJ databases">
        <title>MicrobeNet Type strains.</title>
        <authorList>
            <person name="Nicholson A.C."/>
        </authorList>
    </citation>
    <scope>NUCLEOTIDE SEQUENCE [LARGE SCALE GENOMIC DNA]</scope>
    <source>
        <strain evidence="3 4">ATCC BAA-787</strain>
    </source>
</reference>
<dbReference type="PROSITE" id="PS50006">
    <property type="entry name" value="FHA_DOMAIN"/>
    <property type="match status" value="1"/>
</dbReference>
<gene>
    <name evidence="3" type="ORF">HGA02_05015</name>
</gene>
<dbReference type="InterPro" id="IPR050764">
    <property type="entry name" value="CbbQ/NirQ/NorQ/GpvN"/>
</dbReference>
<feature type="domain" description="FHA" evidence="2">
    <location>
        <begin position="313"/>
        <end position="365"/>
    </location>
</feature>
<evidence type="ECO:0000256" key="1">
    <source>
        <dbReference type="ARBA" id="ARBA00022553"/>
    </source>
</evidence>
<proteinExistence type="predicted"/>
<dbReference type="EMBL" id="JAAXOY010000074">
    <property type="protein sequence ID" value="NKY38913.1"/>
    <property type="molecule type" value="Genomic_DNA"/>
</dbReference>
<dbReference type="Gene3D" id="3.40.50.300">
    <property type="entry name" value="P-loop containing nucleotide triphosphate hydrolases"/>
    <property type="match status" value="1"/>
</dbReference>
<dbReference type="PANTHER" id="PTHR42759:SF5">
    <property type="entry name" value="METHANOL DEHYDROGENASE REGULATOR"/>
    <property type="match status" value="1"/>
</dbReference>
<sequence>MTPEQSAWFAETFDTLVSNVGQALLGKDRTIRLALTAMLAEGHLLLEDAPGTGKTSLAKALAATVQGTHHRIQFTPDLLPSDVTGVTIYDQGSHKFEFHQGPVFASVVLADEINRASPKTQAALLEVMEEGHVTVDGVTHSVGRPFMVIATQNPIEQAGTYRLPEAQLDRFLIKTSLGYPDRASTIEILAGARDRTTNLAPRITTQAVGLGEVEQARLREPARAPVDAVGLGEVEQTRLREPVTSPVQPLMPSVPGDLEHTVLRSEASPAGGLGDVEHTRLVGTADPSADRASAGLLRLVFDTGERVVVEGDGLVGRDPSDAGVTHVVAVDDPQRSVSKIHLAFGPTGDGRLWVVDRGSTNGTVLVGPDGSGAALTPGARAVVEAGWTIRFGQRAARVERA</sequence>
<evidence type="ECO:0000313" key="3">
    <source>
        <dbReference type="EMBL" id="NKY38913.1"/>
    </source>
</evidence>
<dbReference type="InterPro" id="IPR008984">
    <property type="entry name" value="SMAD_FHA_dom_sf"/>
</dbReference>
<dbReference type="CDD" id="cd00009">
    <property type="entry name" value="AAA"/>
    <property type="match status" value="1"/>
</dbReference>
<accession>A0ABX1K1P9</accession>
<dbReference type="InterPro" id="IPR011703">
    <property type="entry name" value="ATPase_AAA-3"/>
</dbReference>
<dbReference type="InterPro" id="IPR000253">
    <property type="entry name" value="FHA_dom"/>
</dbReference>
<comment type="caution">
    <text evidence="3">The sequence shown here is derived from an EMBL/GenBank/DDBJ whole genome shotgun (WGS) entry which is preliminary data.</text>
</comment>
<evidence type="ECO:0000313" key="4">
    <source>
        <dbReference type="Proteomes" id="UP000777774"/>
    </source>
</evidence>
<evidence type="ECO:0000259" key="2">
    <source>
        <dbReference type="PROSITE" id="PS50006"/>
    </source>
</evidence>
<dbReference type="Proteomes" id="UP000777774">
    <property type="component" value="Unassembled WGS sequence"/>
</dbReference>
<dbReference type="Pfam" id="PF00498">
    <property type="entry name" value="FHA"/>
    <property type="match status" value="1"/>
</dbReference>
<dbReference type="InterPro" id="IPR027417">
    <property type="entry name" value="P-loop_NTPase"/>
</dbReference>
<dbReference type="SUPFAM" id="SSF49879">
    <property type="entry name" value="SMAD/FHA domain"/>
    <property type="match status" value="1"/>
</dbReference>
<organism evidence="3 4">
    <name type="scientific">Cellulomonas septica</name>
    <dbReference type="NCBI Taxonomy" id="285080"/>
    <lineage>
        <taxon>Bacteria</taxon>
        <taxon>Bacillati</taxon>
        <taxon>Actinomycetota</taxon>
        <taxon>Actinomycetes</taxon>
        <taxon>Micrococcales</taxon>
        <taxon>Cellulomonadaceae</taxon>
        <taxon>Cellulomonas</taxon>
    </lineage>
</organism>
<dbReference type="PANTHER" id="PTHR42759">
    <property type="entry name" value="MOXR FAMILY PROTEIN"/>
    <property type="match status" value="1"/>
</dbReference>
<dbReference type="Gene3D" id="2.60.200.20">
    <property type="match status" value="1"/>
</dbReference>